<proteinExistence type="predicted"/>
<dbReference type="InterPro" id="IPR019956">
    <property type="entry name" value="Ubiquitin_dom"/>
</dbReference>
<evidence type="ECO:0000259" key="1">
    <source>
        <dbReference type="PROSITE" id="PS50053"/>
    </source>
</evidence>
<comment type="caution">
    <text evidence="2">The sequence shown here is derived from an EMBL/GenBank/DDBJ whole genome shotgun (WGS) entry which is preliminary data.</text>
</comment>
<keyword evidence="3" id="KW-1185">Reference proteome</keyword>
<name>A0AAD5DWZ9_9CHLO</name>
<dbReference type="PANTHER" id="PTHR47725">
    <property type="entry name" value="OS03G0364000 PROTEIN"/>
    <property type="match status" value="1"/>
</dbReference>
<dbReference type="SMART" id="SM00213">
    <property type="entry name" value="UBQ"/>
    <property type="match status" value="1"/>
</dbReference>
<dbReference type="Pfam" id="PF00240">
    <property type="entry name" value="ubiquitin"/>
    <property type="match status" value="1"/>
</dbReference>
<evidence type="ECO:0000313" key="3">
    <source>
        <dbReference type="Proteomes" id="UP001205105"/>
    </source>
</evidence>
<accession>A0AAD5DWZ9</accession>
<gene>
    <name evidence="2" type="ORF">COHA_001246</name>
</gene>
<protein>
    <recommendedName>
        <fullName evidence="1">Ubiquitin-like domain-containing protein</fullName>
    </recommendedName>
</protein>
<organism evidence="2 3">
    <name type="scientific">Chlorella ohadii</name>
    <dbReference type="NCBI Taxonomy" id="2649997"/>
    <lineage>
        <taxon>Eukaryota</taxon>
        <taxon>Viridiplantae</taxon>
        <taxon>Chlorophyta</taxon>
        <taxon>core chlorophytes</taxon>
        <taxon>Trebouxiophyceae</taxon>
        <taxon>Chlorellales</taxon>
        <taxon>Chlorellaceae</taxon>
        <taxon>Chlorella clade</taxon>
        <taxon>Chlorella</taxon>
    </lineage>
</organism>
<dbReference type="InterPro" id="IPR000626">
    <property type="entry name" value="Ubiquitin-like_dom"/>
</dbReference>
<reference evidence="2" key="1">
    <citation type="submission" date="2020-11" db="EMBL/GenBank/DDBJ databases">
        <title>Chlorella ohadii genome sequencing and assembly.</title>
        <authorList>
            <person name="Murik O."/>
            <person name="Treves H."/>
            <person name="Kedem I."/>
            <person name="Shotland Y."/>
            <person name="Kaplan A."/>
        </authorList>
    </citation>
    <scope>NUCLEOTIDE SEQUENCE</scope>
    <source>
        <strain evidence="2">1</strain>
    </source>
</reference>
<dbReference type="SUPFAM" id="SSF54236">
    <property type="entry name" value="Ubiquitin-like"/>
    <property type="match status" value="1"/>
</dbReference>
<dbReference type="AlphaFoldDB" id="A0AAD5DWZ9"/>
<dbReference type="PRINTS" id="PR00348">
    <property type="entry name" value="UBIQUITIN"/>
</dbReference>
<dbReference type="Gene3D" id="3.10.20.90">
    <property type="entry name" value="Phosphatidylinositol 3-kinase Catalytic Subunit, Chain A, domain 1"/>
    <property type="match status" value="1"/>
</dbReference>
<dbReference type="CDD" id="cd17039">
    <property type="entry name" value="Ubl_ubiquitin_like"/>
    <property type="match status" value="1"/>
</dbReference>
<sequence length="96" mass="10956">MYVRVKREKLTVFLHVDPTDTVSMLKQKLQELLQKPAEEQRLYRGEAVLEDGQSLAELGVQNDEELGLAYRLPDGEFEVLHVERFDQGSKEEAPAG</sequence>
<feature type="domain" description="Ubiquitin-like" evidence="1">
    <location>
        <begin position="1"/>
        <end position="75"/>
    </location>
</feature>
<dbReference type="EMBL" id="JADXDR010000020">
    <property type="protein sequence ID" value="KAI7845202.1"/>
    <property type="molecule type" value="Genomic_DNA"/>
</dbReference>
<dbReference type="PANTHER" id="PTHR47725:SF2">
    <property type="entry name" value="UBIQUITIN-LIKE DOMAIN-CONTAINING PROTEIN"/>
    <property type="match status" value="1"/>
</dbReference>
<evidence type="ECO:0000313" key="2">
    <source>
        <dbReference type="EMBL" id="KAI7845202.1"/>
    </source>
</evidence>
<dbReference type="InterPro" id="IPR029071">
    <property type="entry name" value="Ubiquitin-like_domsf"/>
</dbReference>
<dbReference type="PROSITE" id="PS50053">
    <property type="entry name" value="UBIQUITIN_2"/>
    <property type="match status" value="1"/>
</dbReference>
<dbReference type="Proteomes" id="UP001205105">
    <property type="component" value="Unassembled WGS sequence"/>
</dbReference>